<comment type="similarity">
    <text evidence="2 7">Belongs to the peroxisomal membrane protein PXMP2/4 family.</text>
</comment>
<dbReference type="PANTHER" id="PTHR11266:SF17">
    <property type="entry name" value="PROTEIN MPV17"/>
    <property type="match status" value="1"/>
</dbReference>
<accession>J7R5A2</accession>
<protein>
    <recommendedName>
        <fullName evidence="6">Protein SYM1</fullName>
    </recommendedName>
</protein>
<reference evidence="8 9" key="1">
    <citation type="journal article" date="2011" name="Proc. Natl. Acad. Sci. U.S.A.">
        <title>Evolutionary erosion of yeast sex chromosomes by mating-type switching accidents.</title>
        <authorList>
            <person name="Gordon J.L."/>
            <person name="Armisen D."/>
            <person name="Proux-Wera E."/>
            <person name="Oheigeartaigh S.S."/>
            <person name="Byrne K.P."/>
            <person name="Wolfe K.H."/>
        </authorList>
    </citation>
    <scope>NUCLEOTIDE SEQUENCE [LARGE SCALE GENOMIC DNA]</scope>
    <source>
        <strain evidence="9">ATCC MYA-139 / BCRC 22969 / CBS 8797 / CCRC 22969 / KCTC 17520 / NBRC 10181 / NCYC 3082</strain>
    </source>
</reference>
<keyword evidence="3" id="KW-0812">Transmembrane</keyword>
<dbReference type="AlphaFoldDB" id="J7R5A2"/>
<dbReference type="InterPro" id="IPR007248">
    <property type="entry name" value="Mpv17_PMP22"/>
</dbReference>
<keyword evidence="4" id="KW-1133">Transmembrane helix</keyword>
<dbReference type="OrthoDB" id="430207at2759"/>
<evidence type="ECO:0000256" key="2">
    <source>
        <dbReference type="ARBA" id="ARBA00006824"/>
    </source>
</evidence>
<name>J7R5A2_HUIN7</name>
<evidence type="ECO:0000256" key="7">
    <source>
        <dbReference type="RuleBase" id="RU363053"/>
    </source>
</evidence>
<organism evidence="8 9">
    <name type="scientific">Huiozyma naganishii (strain ATCC MYA-139 / BCRC 22969 / CBS 8797 / KCTC 17520 / NBRC 10181 / NCYC 3082 / Yp74L-3)</name>
    <name type="common">Yeast</name>
    <name type="synonym">Kazachstania naganishii</name>
    <dbReference type="NCBI Taxonomy" id="1071383"/>
    <lineage>
        <taxon>Eukaryota</taxon>
        <taxon>Fungi</taxon>
        <taxon>Dikarya</taxon>
        <taxon>Ascomycota</taxon>
        <taxon>Saccharomycotina</taxon>
        <taxon>Saccharomycetes</taxon>
        <taxon>Saccharomycetales</taxon>
        <taxon>Saccharomycetaceae</taxon>
        <taxon>Huiozyma</taxon>
    </lineage>
</organism>
<evidence type="ECO:0000256" key="6">
    <source>
        <dbReference type="ARBA" id="ARBA00039302"/>
    </source>
</evidence>
<gene>
    <name evidence="8" type="primary">KNAG0D02610</name>
    <name evidence="8" type="ordered locus">KNAG_0D02610</name>
</gene>
<reference evidence="9" key="2">
    <citation type="submission" date="2012-08" db="EMBL/GenBank/DDBJ databases">
        <title>Genome sequence of Kazachstania naganishii.</title>
        <authorList>
            <person name="Gordon J.L."/>
            <person name="Armisen D."/>
            <person name="Proux-Wera E."/>
            <person name="OhEigeartaigh S.S."/>
            <person name="Byrne K.P."/>
            <person name="Wolfe K.H."/>
        </authorList>
    </citation>
    <scope>NUCLEOTIDE SEQUENCE [LARGE SCALE GENOMIC DNA]</scope>
    <source>
        <strain evidence="9">ATCC MYA-139 / BCRC 22969 / CBS 8797 / CCRC 22969 / KCTC 17520 / NBRC 10181 / NCYC 3082</strain>
    </source>
</reference>
<dbReference type="GeneID" id="34525699"/>
<dbReference type="Proteomes" id="UP000006310">
    <property type="component" value="Chromosome 4"/>
</dbReference>
<dbReference type="OMA" id="CAPTMIG"/>
<evidence type="ECO:0000256" key="4">
    <source>
        <dbReference type="ARBA" id="ARBA00022989"/>
    </source>
</evidence>
<dbReference type="HOGENOM" id="CLU_049109_8_1_1"/>
<dbReference type="EMBL" id="HE978317">
    <property type="protein sequence ID" value="CCK70010.1"/>
    <property type="molecule type" value="Genomic_DNA"/>
</dbReference>
<evidence type="ECO:0000256" key="1">
    <source>
        <dbReference type="ARBA" id="ARBA00004141"/>
    </source>
</evidence>
<evidence type="ECO:0000256" key="3">
    <source>
        <dbReference type="ARBA" id="ARBA00022692"/>
    </source>
</evidence>
<comment type="subcellular location">
    <subcellularLocation>
        <location evidence="1">Membrane</location>
        <topology evidence="1">Multi-pass membrane protein</topology>
    </subcellularLocation>
</comment>
<keyword evidence="5" id="KW-0472">Membrane</keyword>
<dbReference type="GO" id="GO:0005743">
    <property type="term" value="C:mitochondrial inner membrane"/>
    <property type="evidence" value="ECO:0007669"/>
    <property type="project" value="EnsemblFungi"/>
</dbReference>
<sequence>MFKVLDLYTNALRKRPKTTNAIMTGVLFGLGDVSAQLMFSYPNDSKHTPLSHGETLDDIAKSKGWVYDVPRTLRAVSYGALIFSFIGDKWYKILNFKVKLKGKPSSDWSNRLLRVGVDQLLFAPLSLPFYFSCMTIMEGGNWGTIKNKLKNQWWSTLVTNWAVWPLFQSINFSFVPLQHQLLAVNTVAIFWNTYLSYKNATFSMEPHHMIVD</sequence>
<dbReference type="Pfam" id="PF04117">
    <property type="entry name" value="Mpv17_PMP22"/>
    <property type="match status" value="1"/>
</dbReference>
<evidence type="ECO:0000313" key="8">
    <source>
        <dbReference type="EMBL" id="CCK70010.1"/>
    </source>
</evidence>
<dbReference type="RefSeq" id="XP_022464256.1">
    <property type="nucleotide sequence ID" value="XM_022607685.1"/>
</dbReference>
<dbReference type="PANTHER" id="PTHR11266">
    <property type="entry name" value="PEROXISOMAL MEMBRANE PROTEIN 2, PXMP2 MPV17"/>
    <property type="match status" value="1"/>
</dbReference>
<dbReference type="GO" id="GO:0006067">
    <property type="term" value="P:ethanol metabolic process"/>
    <property type="evidence" value="ECO:0007669"/>
    <property type="project" value="EnsemblFungi"/>
</dbReference>
<keyword evidence="9" id="KW-1185">Reference proteome</keyword>
<proteinExistence type="inferred from homology"/>
<evidence type="ECO:0000256" key="5">
    <source>
        <dbReference type="ARBA" id="ARBA00023136"/>
    </source>
</evidence>
<dbReference type="eggNOG" id="KOG1944">
    <property type="taxonomic scope" value="Eukaryota"/>
</dbReference>
<evidence type="ECO:0000313" key="9">
    <source>
        <dbReference type="Proteomes" id="UP000006310"/>
    </source>
</evidence>
<dbReference type="STRING" id="1071383.J7R5A2"/>
<dbReference type="KEGG" id="kng:KNAG_0D02610"/>